<evidence type="ECO:0000313" key="2">
    <source>
        <dbReference type="Proteomes" id="UP001148662"/>
    </source>
</evidence>
<sequence>MRPFWTDLSHCDIFFCIMPNILHQLHKGVFKDYTVKWATASVNEKGTEVDRRFWAMTAHPDLRYFCKGISLISQWTGTEYKNMEKVFLGVVAGAAEKDVILAVCAVLDFIYYAHFETHTEESLQNLDCA</sequence>
<accession>A0ACC1T255</accession>
<evidence type="ECO:0000313" key="1">
    <source>
        <dbReference type="EMBL" id="KAJ3551426.1"/>
    </source>
</evidence>
<comment type="caution">
    <text evidence="1">The sequence shown here is derived from an EMBL/GenBank/DDBJ whole genome shotgun (WGS) entry which is preliminary data.</text>
</comment>
<dbReference type="EMBL" id="JANHOG010000802">
    <property type="protein sequence ID" value="KAJ3551426.1"/>
    <property type="molecule type" value="Genomic_DNA"/>
</dbReference>
<gene>
    <name evidence="1" type="ORF">NM688_g4711</name>
</gene>
<dbReference type="Proteomes" id="UP001148662">
    <property type="component" value="Unassembled WGS sequence"/>
</dbReference>
<protein>
    <submittedName>
        <fullName evidence="1">Uncharacterized protein</fullName>
    </submittedName>
</protein>
<reference evidence="1" key="1">
    <citation type="submission" date="2022-07" db="EMBL/GenBank/DDBJ databases">
        <title>Genome Sequence of Phlebia brevispora.</title>
        <authorList>
            <person name="Buettner E."/>
        </authorList>
    </citation>
    <scope>NUCLEOTIDE SEQUENCE</scope>
    <source>
        <strain evidence="1">MPL23</strain>
    </source>
</reference>
<name>A0ACC1T255_9APHY</name>
<keyword evidence="2" id="KW-1185">Reference proteome</keyword>
<proteinExistence type="predicted"/>
<organism evidence="1 2">
    <name type="scientific">Phlebia brevispora</name>
    <dbReference type="NCBI Taxonomy" id="194682"/>
    <lineage>
        <taxon>Eukaryota</taxon>
        <taxon>Fungi</taxon>
        <taxon>Dikarya</taxon>
        <taxon>Basidiomycota</taxon>
        <taxon>Agaricomycotina</taxon>
        <taxon>Agaricomycetes</taxon>
        <taxon>Polyporales</taxon>
        <taxon>Meruliaceae</taxon>
        <taxon>Phlebia</taxon>
    </lineage>
</organism>